<dbReference type="Proteomes" id="UP000524450">
    <property type="component" value="Unassembled WGS sequence"/>
</dbReference>
<accession>A0A840FU18</accession>
<dbReference type="AlphaFoldDB" id="A0A840FU18"/>
<protein>
    <submittedName>
        <fullName evidence="2">Uncharacterized protein</fullName>
    </submittedName>
</protein>
<comment type="caution">
    <text evidence="2">The sequence shown here is derived from an EMBL/GenBank/DDBJ whole genome shotgun (WGS) entry which is preliminary data.</text>
</comment>
<evidence type="ECO:0000256" key="1">
    <source>
        <dbReference type="SAM" id="MobiDB-lite"/>
    </source>
</evidence>
<evidence type="ECO:0000313" key="3">
    <source>
        <dbReference type="Proteomes" id="UP000524450"/>
    </source>
</evidence>
<dbReference type="EMBL" id="JACIFZ010000020">
    <property type="protein sequence ID" value="MBB4226096.1"/>
    <property type="molecule type" value="Genomic_DNA"/>
</dbReference>
<gene>
    <name evidence="2" type="ORF">GGD71_006913</name>
</gene>
<feature type="compositionally biased region" description="Basic and acidic residues" evidence="1">
    <location>
        <begin position="24"/>
        <end position="33"/>
    </location>
</feature>
<organism evidence="2 3">
    <name type="scientific">Variovorax guangxiensis</name>
    <dbReference type="NCBI Taxonomy" id="1775474"/>
    <lineage>
        <taxon>Bacteria</taxon>
        <taxon>Pseudomonadati</taxon>
        <taxon>Pseudomonadota</taxon>
        <taxon>Betaproteobacteria</taxon>
        <taxon>Burkholderiales</taxon>
        <taxon>Comamonadaceae</taxon>
        <taxon>Variovorax</taxon>
    </lineage>
</organism>
<reference evidence="2 3" key="1">
    <citation type="submission" date="2020-08" db="EMBL/GenBank/DDBJ databases">
        <title>Genomic Encyclopedia of Type Strains, Phase IV (KMG-V): Genome sequencing to study the core and pangenomes of soil and plant-associated prokaryotes.</title>
        <authorList>
            <person name="Whitman W."/>
        </authorList>
    </citation>
    <scope>NUCLEOTIDE SEQUENCE [LARGE SCALE GENOMIC DNA]</scope>
    <source>
        <strain evidence="2 3">34/80</strain>
    </source>
</reference>
<name>A0A840FU18_9BURK</name>
<proteinExistence type="predicted"/>
<evidence type="ECO:0000313" key="2">
    <source>
        <dbReference type="EMBL" id="MBB4226096.1"/>
    </source>
</evidence>
<feature type="region of interest" description="Disordered" evidence="1">
    <location>
        <begin position="1"/>
        <end position="33"/>
    </location>
</feature>
<sequence length="33" mass="3653">MAELHAGDAASREQTAQTISRLFLRKERNGTGH</sequence>